<evidence type="ECO:0000256" key="6">
    <source>
        <dbReference type="ARBA" id="ARBA00023242"/>
    </source>
</evidence>
<comment type="subcellular location">
    <subcellularLocation>
        <location evidence="1 8">Nucleus</location>
    </subcellularLocation>
</comment>
<comment type="function">
    <text evidence="8">Component of the Mediator complex, a coactivator involved in the regulated transcription of nearly all RNA polymerase II-dependent genes. Mediator functions as a bridge to convey information from gene-specific regulatory proteins to the basal RNA polymerase II transcription machinery. Mediator is recruited to promoters by direct interactions with regulatory proteins and serves as a scaffold for the assembly of a functional preinitiation complex with RNA polymerase II and the general transcription factors.</text>
</comment>
<dbReference type="PANTHER" id="PTHR13321">
    <property type="entry name" value="MEDIATOR OF RNA POLYMERASE II TRANSCRIPTION, SUBUNIT 18"/>
    <property type="match status" value="1"/>
</dbReference>
<gene>
    <name evidence="8" type="primary">MED18</name>
    <name evidence="10" type="ORF">K491DRAFT_777657</name>
</gene>
<sequence length="272" mass="30571">MHELLLYGQVSKGRHEQVVKILAGVAAMQPRRVLKRHVVYKPQREPEEPGLVNKRGGTQSIAAKNTKQAGKTDLYFTQLVQRLTEEDFGSIVSTEQALTVEGLPKWTYEFNDLPEAGNRGGALVRMTNSTDIVGGDPHAYVTSLGNQFVSEYYIEGHLFVHENINIYLHRVLHEPGVRSLETEPKQQLPGFDALQPLDPSGAYMLEAKVRVQDINNTAVTEAAAEELRRFKTQMKGCVTMNIPDRLAMDTRIRYRPQVAQPPRKPAQPMTAR</sequence>
<comment type="similarity">
    <text evidence="2 8">Belongs to the Mediator complex subunit 18 family.</text>
</comment>
<evidence type="ECO:0000256" key="3">
    <source>
        <dbReference type="ARBA" id="ARBA00019612"/>
    </source>
</evidence>
<comment type="subunit">
    <text evidence="8">Component of the Mediator complex.</text>
</comment>
<evidence type="ECO:0000313" key="10">
    <source>
        <dbReference type="EMBL" id="KAF2656771.1"/>
    </source>
</evidence>
<accession>A0A6A6TBZ6</accession>
<name>A0A6A6TBZ6_9PLEO</name>
<keyword evidence="6 8" id="KW-0539">Nucleus</keyword>
<evidence type="ECO:0000256" key="9">
    <source>
        <dbReference type="SAM" id="MobiDB-lite"/>
    </source>
</evidence>
<dbReference type="GO" id="GO:0003712">
    <property type="term" value="F:transcription coregulator activity"/>
    <property type="evidence" value="ECO:0007669"/>
    <property type="project" value="InterPro"/>
</dbReference>
<dbReference type="GO" id="GO:0016592">
    <property type="term" value="C:mediator complex"/>
    <property type="evidence" value="ECO:0007669"/>
    <property type="project" value="InterPro"/>
</dbReference>
<dbReference type="Proteomes" id="UP000799324">
    <property type="component" value="Unassembled WGS sequence"/>
</dbReference>
<dbReference type="OrthoDB" id="5348092at2759"/>
<dbReference type="InterPro" id="IPR019095">
    <property type="entry name" value="Mediator_Med18"/>
</dbReference>
<keyword evidence="5 8" id="KW-0804">Transcription</keyword>
<dbReference type="Pfam" id="PF09637">
    <property type="entry name" value="Med18"/>
    <property type="match status" value="1"/>
</dbReference>
<feature type="region of interest" description="Disordered" evidence="9">
    <location>
        <begin position="44"/>
        <end position="65"/>
    </location>
</feature>
<evidence type="ECO:0000256" key="5">
    <source>
        <dbReference type="ARBA" id="ARBA00023163"/>
    </source>
</evidence>
<dbReference type="GO" id="GO:0006369">
    <property type="term" value="P:termination of RNA polymerase II transcription"/>
    <property type="evidence" value="ECO:0007669"/>
    <property type="project" value="TreeGrafter"/>
</dbReference>
<proteinExistence type="inferred from homology"/>
<keyword evidence="8" id="KW-0010">Activator</keyword>
<dbReference type="GO" id="GO:0006357">
    <property type="term" value="P:regulation of transcription by RNA polymerase II"/>
    <property type="evidence" value="ECO:0007669"/>
    <property type="project" value="InterPro"/>
</dbReference>
<evidence type="ECO:0000256" key="1">
    <source>
        <dbReference type="ARBA" id="ARBA00004123"/>
    </source>
</evidence>
<dbReference type="AlphaFoldDB" id="A0A6A6TBZ6"/>
<feature type="compositionally biased region" description="Polar residues" evidence="9">
    <location>
        <begin position="56"/>
        <end position="65"/>
    </location>
</feature>
<reference evidence="10" key="1">
    <citation type="journal article" date="2020" name="Stud. Mycol.">
        <title>101 Dothideomycetes genomes: a test case for predicting lifestyles and emergence of pathogens.</title>
        <authorList>
            <person name="Haridas S."/>
            <person name="Albert R."/>
            <person name="Binder M."/>
            <person name="Bloem J."/>
            <person name="Labutti K."/>
            <person name="Salamov A."/>
            <person name="Andreopoulos B."/>
            <person name="Baker S."/>
            <person name="Barry K."/>
            <person name="Bills G."/>
            <person name="Bluhm B."/>
            <person name="Cannon C."/>
            <person name="Castanera R."/>
            <person name="Culley D."/>
            <person name="Daum C."/>
            <person name="Ezra D."/>
            <person name="Gonzalez J."/>
            <person name="Henrissat B."/>
            <person name="Kuo A."/>
            <person name="Liang C."/>
            <person name="Lipzen A."/>
            <person name="Lutzoni F."/>
            <person name="Magnuson J."/>
            <person name="Mondo S."/>
            <person name="Nolan M."/>
            <person name="Ohm R."/>
            <person name="Pangilinan J."/>
            <person name="Park H.-J."/>
            <person name="Ramirez L."/>
            <person name="Alfaro M."/>
            <person name="Sun H."/>
            <person name="Tritt A."/>
            <person name="Yoshinaga Y."/>
            <person name="Zwiers L.-H."/>
            <person name="Turgeon B."/>
            <person name="Goodwin S."/>
            <person name="Spatafora J."/>
            <person name="Crous P."/>
            <person name="Grigoriev I."/>
        </authorList>
    </citation>
    <scope>NUCLEOTIDE SEQUENCE</scope>
    <source>
        <strain evidence="10">CBS 122681</strain>
    </source>
</reference>
<dbReference type="GO" id="GO:0070847">
    <property type="term" value="C:core mediator complex"/>
    <property type="evidence" value="ECO:0007669"/>
    <property type="project" value="TreeGrafter"/>
</dbReference>
<dbReference type="Gene3D" id="2.40.320.10">
    <property type="entry name" value="Hypothetical Protein Pfu-838710-001"/>
    <property type="match status" value="1"/>
</dbReference>
<keyword evidence="11" id="KW-1185">Reference proteome</keyword>
<dbReference type="EMBL" id="MU004332">
    <property type="protein sequence ID" value="KAF2656771.1"/>
    <property type="molecule type" value="Genomic_DNA"/>
</dbReference>
<protein>
    <recommendedName>
        <fullName evidence="3 8">Mediator of RNA polymerase II transcription subunit 18</fullName>
    </recommendedName>
    <alternativeName>
        <fullName evidence="7 8">Mediator complex subunit 18</fullName>
    </alternativeName>
</protein>
<evidence type="ECO:0000256" key="4">
    <source>
        <dbReference type="ARBA" id="ARBA00023015"/>
    </source>
</evidence>
<evidence type="ECO:0000256" key="8">
    <source>
        <dbReference type="RuleBase" id="RU364150"/>
    </source>
</evidence>
<evidence type="ECO:0000256" key="7">
    <source>
        <dbReference type="ARBA" id="ARBA00032012"/>
    </source>
</evidence>
<evidence type="ECO:0000313" key="11">
    <source>
        <dbReference type="Proteomes" id="UP000799324"/>
    </source>
</evidence>
<keyword evidence="4 8" id="KW-0805">Transcription regulation</keyword>
<organism evidence="10 11">
    <name type="scientific">Lophiostoma macrostomum CBS 122681</name>
    <dbReference type="NCBI Taxonomy" id="1314788"/>
    <lineage>
        <taxon>Eukaryota</taxon>
        <taxon>Fungi</taxon>
        <taxon>Dikarya</taxon>
        <taxon>Ascomycota</taxon>
        <taxon>Pezizomycotina</taxon>
        <taxon>Dothideomycetes</taxon>
        <taxon>Pleosporomycetidae</taxon>
        <taxon>Pleosporales</taxon>
        <taxon>Lophiostomataceae</taxon>
        <taxon>Lophiostoma</taxon>
    </lineage>
</organism>
<dbReference type="PANTHER" id="PTHR13321:SF2">
    <property type="entry name" value="MEDIATOR OF RNA POLYMERASE II TRANSCRIPTION SUBUNIT 18"/>
    <property type="match status" value="1"/>
</dbReference>
<evidence type="ECO:0000256" key="2">
    <source>
        <dbReference type="ARBA" id="ARBA00009814"/>
    </source>
</evidence>